<evidence type="ECO:0000256" key="11">
    <source>
        <dbReference type="RuleBase" id="RU366078"/>
    </source>
</evidence>
<evidence type="ECO:0000256" key="8">
    <source>
        <dbReference type="ARBA" id="ARBA00024195"/>
    </source>
</evidence>
<evidence type="ECO:0000256" key="3">
    <source>
        <dbReference type="ARBA" id="ARBA00022729"/>
    </source>
</evidence>
<reference evidence="14" key="1">
    <citation type="submission" date="2022-01" db="EMBL/GenBank/DDBJ databases">
        <authorList>
            <person name="King R."/>
        </authorList>
    </citation>
    <scope>NUCLEOTIDE SEQUENCE</scope>
</reference>
<sequence length="423" mass="46585">MRLFLLCWILCLSLTLVSSNVTSEVSNVTTEVSNLSVEGLTSGEGEVDEEVVEENVENENTLEATPKFATECLTPNSAPGLCIDILKCSPLLKLLNTSKTDYIKLSSCGPKNYRLYPKVCCELGINNYKEIVSKEVSILPNKCGSIKVTMQTRILGGSNSALGEFPWMALLVHKKNEFTSLGCSAFLIHKNYVLTAAHCVHTNLTEIRGPVFAVILGEHNMKTKVDCIPPGNYCADPLQVSHISKVIIHQDYNIESTGHYNDIALIRMKKAAKNTDFVSPICLKTDKAQSGESYIISGWGRTETDAFSNVKRKVEIPAVDNETCRKKYREMGIEIKDTQICGGGEKGKDSCTGDSGGPLMIQNGTHYVAAGIVSYGIGCGIENWPGVYTNIPSYIPWIEEQISLNKKKIPNILSRKRTSHRKH</sequence>
<dbReference type="InterPro" id="IPR001314">
    <property type="entry name" value="Peptidase_S1A"/>
</dbReference>
<evidence type="ECO:0000256" key="10">
    <source>
        <dbReference type="RuleBase" id="RU363034"/>
    </source>
</evidence>
<evidence type="ECO:0000256" key="1">
    <source>
        <dbReference type="ARBA" id="ARBA00022659"/>
    </source>
</evidence>
<evidence type="ECO:0000256" key="9">
    <source>
        <dbReference type="ARBA" id="ARBA00052079"/>
    </source>
</evidence>
<dbReference type="FunFam" id="2.40.10.10:FF:000120">
    <property type="entry name" value="Putative serine protease"/>
    <property type="match status" value="1"/>
</dbReference>
<dbReference type="PROSITE" id="PS51888">
    <property type="entry name" value="CLIP"/>
    <property type="match status" value="1"/>
</dbReference>
<dbReference type="InterPro" id="IPR043504">
    <property type="entry name" value="Peptidase_S1_PA_chymotrypsin"/>
</dbReference>
<protein>
    <recommendedName>
        <fullName evidence="11">CLIP domain-containing serine protease</fullName>
        <ecNumber evidence="10">3.4.21.-</ecNumber>
    </recommendedName>
</protein>
<dbReference type="Pfam" id="PF00089">
    <property type="entry name" value="Trypsin"/>
    <property type="match status" value="1"/>
</dbReference>
<evidence type="ECO:0000256" key="5">
    <source>
        <dbReference type="ARBA" id="ARBA00022820"/>
    </source>
</evidence>
<keyword evidence="7" id="KW-1015">Disulfide bond</keyword>
<dbReference type="PANTHER" id="PTHR24256">
    <property type="entry name" value="TRYPTASE-RELATED"/>
    <property type="match status" value="1"/>
</dbReference>
<evidence type="ECO:0000259" key="13">
    <source>
        <dbReference type="PROSITE" id="PS51888"/>
    </source>
</evidence>
<dbReference type="InterPro" id="IPR038565">
    <property type="entry name" value="CLIP_sf"/>
</dbReference>
<dbReference type="Gene3D" id="2.40.10.10">
    <property type="entry name" value="Trypsin-like serine proteases"/>
    <property type="match status" value="2"/>
</dbReference>
<feature type="domain" description="Peptidase S1" evidence="12">
    <location>
        <begin position="154"/>
        <end position="403"/>
    </location>
</feature>
<dbReference type="PROSITE" id="PS00135">
    <property type="entry name" value="TRYPSIN_SER"/>
    <property type="match status" value="1"/>
</dbReference>
<keyword evidence="6 10" id="KW-0720">Serine protease</keyword>
<comment type="similarity">
    <text evidence="8 11">Belongs to the peptidase S1 family. CLIP subfamily.</text>
</comment>
<dbReference type="SUPFAM" id="SSF50494">
    <property type="entry name" value="Trypsin-like serine proteases"/>
    <property type="match status" value="1"/>
</dbReference>
<comment type="subcellular location">
    <subcellularLocation>
        <location evidence="11">Secreted</location>
    </subcellularLocation>
</comment>
<comment type="catalytic activity">
    <reaction evidence="9">
        <text>Selective cleavage of 103-Arg-|-Ser-104 and 124-Ile-|-Ile-125 bonds in Limulus clotting factor B to form activated factor B. Cleavage of -Pro-Arg-|-Xaa- bonds in synthetic substrates.</text>
        <dbReference type="EC" id="3.4.21.84"/>
    </reaction>
</comment>
<dbReference type="CDD" id="cd00190">
    <property type="entry name" value="Tryp_SPc"/>
    <property type="match status" value="1"/>
</dbReference>
<dbReference type="InterPro" id="IPR051487">
    <property type="entry name" value="Ser/Thr_Proteases_Immune/Dev"/>
</dbReference>
<keyword evidence="5" id="KW-0353">Hemolymph clotting</keyword>
<proteinExistence type="inferred from homology"/>
<name>A0A9N9XL92_PHYSR</name>
<keyword evidence="1" id="KW-0768">Sushi</keyword>
<organism evidence="14 15">
    <name type="scientific">Phyllotreta striolata</name>
    <name type="common">Striped flea beetle</name>
    <name type="synonym">Crioceris striolata</name>
    <dbReference type="NCBI Taxonomy" id="444603"/>
    <lineage>
        <taxon>Eukaryota</taxon>
        <taxon>Metazoa</taxon>
        <taxon>Ecdysozoa</taxon>
        <taxon>Arthropoda</taxon>
        <taxon>Hexapoda</taxon>
        <taxon>Insecta</taxon>
        <taxon>Pterygota</taxon>
        <taxon>Neoptera</taxon>
        <taxon>Endopterygota</taxon>
        <taxon>Coleoptera</taxon>
        <taxon>Polyphaga</taxon>
        <taxon>Cucujiformia</taxon>
        <taxon>Chrysomeloidea</taxon>
        <taxon>Chrysomelidae</taxon>
        <taxon>Galerucinae</taxon>
        <taxon>Alticini</taxon>
        <taxon>Phyllotreta</taxon>
    </lineage>
</organism>
<dbReference type="InterPro" id="IPR033116">
    <property type="entry name" value="TRYPSIN_SER"/>
</dbReference>
<dbReference type="Pfam" id="PF12032">
    <property type="entry name" value="CLIP"/>
    <property type="match status" value="1"/>
</dbReference>
<dbReference type="InterPro" id="IPR018114">
    <property type="entry name" value="TRYPSIN_HIS"/>
</dbReference>
<dbReference type="InterPro" id="IPR022700">
    <property type="entry name" value="CLIP"/>
</dbReference>
<dbReference type="GO" id="GO:0004252">
    <property type="term" value="F:serine-type endopeptidase activity"/>
    <property type="evidence" value="ECO:0007669"/>
    <property type="project" value="UniProtKB-UniRule"/>
</dbReference>
<evidence type="ECO:0000313" key="15">
    <source>
        <dbReference type="Proteomes" id="UP001153712"/>
    </source>
</evidence>
<keyword evidence="15" id="KW-1185">Reference proteome</keyword>
<dbReference type="SMART" id="SM00680">
    <property type="entry name" value="CLIP"/>
    <property type="match status" value="1"/>
</dbReference>
<dbReference type="InterPro" id="IPR009003">
    <property type="entry name" value="Peptidase_S1_PA"/>
</dbReference>
<dbReference type="GO" id="GO:0006508">
    <property type="term" value="P:proteolysis"/>
    <property type="evidence" value="ECO:0007669"/>
    <property type="project" value="UniProtKB-KW"/>
</dbReference>
<dbReference type="PROSITE" id="PS50240">
    <property type="entry name" value="TRYPSIN_DOM"/>
    <property type="match status" value="1"/>
</dbReference>
<dbReference type="SMART" id="SM00020">
    <property type="entry name" value="Tryp_SPc"/>
    <property type="match status" value="1"/>
</dbReference>
<dbReference type="Gene3D" id="3.30.1640.30">
    <property type="match status" value="1"/>
</dbReference>
<dbReference type="PROSITE" id="PS00134">
    <property type="entry name" value="TRYPSIN_HIS"/>
    <property type="match status" value="1"/>
</dbReference>
<accession>A0A9N9XL92</accession>
<keyword evidence="11" id="KW-0964">Secreted</keyword>
<comment type="domain">
    <text evidence="11">The clip domain consists of 35-55 residues which are 'knitted' together usually by 3 conserved disulfide bonds forming a clip-like compact structure.</text>
</comment>
<evidence type="ECO:0000256" key="7">
    <source>
        <dbReference type="ARBA" id="ARBA00023157"/>
    </source>
</evidence>
<keyword evidence="3 11" id="KW-0732">Signal</keyword>
<evidence type="ECO:0000313" key="14">
    <source>
        <dbReference type="EMBL" id="CAG9856887.1"/>
    </source>
</evidence>
<dbReference type="GO" id="GO:0042381">
    <property type="term" value="P:hemolymph coagulation"/>
    <property type="evidence" value="ECO:0007669"/>
    <property type="project" value="UniProtKB-KW"/>
</dbReference>
<keyword evidence="4 10" id="KW-0378">Hydrolase</keyword>
<dbReference type="EMBL" id="OU900105">
    <property type="protein sequence ID" value="CAG9856887.1"/>
    <property type="molecule type" value="Genomic_DNA"/>
</dbReference>
<feature type="domain" description="Clip" evidence="13">
    <location>
        <begin position="71"/>
        <end position="121"/>
    </location>
</feature>
<evidence type="ECO:0000256" key="2">
    <source>
        <dbReference type="ARBA" id="ARBA00022670"/>
    </source>
</evidence>
<dbReference type="AlphaFoldDB" id="A0A9N9XL92"/>
<dbReference type="PRINTS" id="PR00722">
    <property type="entry name" value="CHYMOTRYPSIN"/>
</dbReference>
<feature type="signal peptide" evidence="11">
    <location>
        <begin position="1"/>
        <end position="19"/>
    </location>
</feature>
<dbReference type="Proteomes" id="UP001153712">
    <property type="component" value="Chromosome 12"/>
</dbReference>
<evidence type="ECO:0000256" key="6">
    <source>
        <dbReference type="ARBA" id="ARBA00022825"/>
    </source>
</evidence>
<dbReference type="OrthoDB" id="9028152at2759"/>
<evidence type="ECO:0000256" key="4">
    <source>
        <dbReference type="ARBA" id="ARBA00022801"/>
    </source>
</evidence>
<keyword evidence="2 10" id="KW-0645">Protease</keyword>
<evidence type="ECO:0000259" key="12">
    <source>
        <dbReference type="PROSITE" id="PS50240"/>
    </source>
</evidence>
<gene>
    <name evidence="14" type="ORF">PHYEVI_LOCUS3300</name>
</gene>
<dbReference type="EC" id="3.4.21.-" evidence="10"/>
<dbReference type="InterPro" id="IPR001254">
    <property type="entry name" value="Trypsin_dom"/>
</dbReference>
<feature type="chain" id="PRO_5040534036" description="CLIP domain-containing serine protease" evidence="11">
    <location>
        <begin position="20"/>
        <end position="423"/>
    </location>
</feature>
<dbReference type="GO" id="GO:0005576">
    <property type="term" value="C:extracellular region"/>
    <property type="evidence" value="ECO:0007669"/>
    <property type="project" value="UniProtKB-SubCell"/>
</dbReference>